<evidence type="ECO:0000313" key="2">
    <source>
        <dbReference type="Proteomes" id="UP000789396"/>
    </source>
</evidence>
<reference evidence="1" key="1">
    <citation type="submission" date="2021-06" db="EMBL/GenBank/DDBJ databases">
        <authorList>
            <person name="Kallberg Y."/>
            <person name="Tangrot J."/>
            <person name="Rosling A."/>
        </authorList>
    </citation>
    <scope>NUCLEOTIDE SEQUENCE</scope>
    <source>
        <strain evidence="1">IN212</strain>
    </source>
</reference>
<name>A0A9N9HSE5_9GLOM</name>
<gene>
    <name evidence="1" type="ORF">RFULGI_LOCUS10489</name>
</gene>
<sequence>SINAVLKKHLDRGTLLKELVKTIKQELEKEVYYICISDYYGSNPSSGLLSTYSTIFKDIDSVLVDHLAPTLLSLQ</sequence>
<dbReference type="AlphaFoldDB" id="A0A9N9HSE5"/>
<accession>A0A9N9HSE5</accession>
<dbReference type="OrthoDB" id="2440253at2759"/>
<organism evidence="1 2">
    <name type="scientific">Racocetra fulgida</name>
    <dbReference type="NCBI Taxonomy" id="60492"/>
    <lineage>
        <taxon>Eukaryota</taxon>
        <taxon>Fungi</taxon>
        <taxon>Fungi incertae sedis</taxon>
        <taxon>Mucoromycota</taxon>
        <taxon>Glomeromycotina</taxon>
        <taxon>Glomeromycetes</taxon>
        <taxon>Diversisporales</taxon>
        <taxon>Gigasporaceae</taxon>
        <taxon>Racocetra</taxon>
    </lineage>
</organism>
<dbReference type="Proteomes" id="UP000789396">
    <property type="component" value="Unassembled WGS sequence"/>
</dbReference>
<dbReference type="EMBL" id="CAJVPZ010020850">
    <property type="protein sequence ID" value="CAG8703055.1"/>
    <property type="molecule type" value="Genomic_DNA"/>
</dbReference>
<feature type="non-terminal residue" evidence="1">
    <location>
        <position position="1"/>
    </location>
</feature>
<protein>
    <submittedName>
        <fullName evidence="1">18094_t:CDS:1</fullName>
    </submittedName>
</protein>
<evidence type="ECO:0000313" key="1">
    <source>
        <dbReference type="EMBL" id="CAG8703055.1"/>
    </source>
</evidence>
<comment type="caution">
    <text evidence="1">The sequence shown here is derived from an EMBL/GenBank/DDBJ whole genome shotgun (WGS) entry which is preliminary data.</text>
</comment>
<proteinExistence type="predicted"/>
<keyword evidence="2" id="KW-1185">Reference proteome</keyword>